<gene>
    <name evidence="1" type="ORF">HMPREF9195_01282</name>
</gene>
<comment type="caution">
    <text evidence="1">The sequence shown here is derived from an EMBL/GenBank/DDBJ whole genome shotgun (WGS) entry which is preliminary data.</text>
</comment>
<evidence type="ECO:0000313" key="1">
    <source>
        <dbReference type="EMBL" id="EPF29037.1"/>
    </source>
</evidence>
<sequence length="218" mass="25792">MIRYRYKKIVCISILLTTLLFIAHVQLVAHPHLFVSTQTEFVLNNGKIQGAYETWTFDRFFSADIIQGYDLNRDGLFDRAETKDVYDNAFINTKNYSYFTFIRQGDKRESPAQVSDFSVRQKNGIASYRFYVDLSKYNGNFYFAVYDYTFFCDFRYDEKTPVVFTGASGKTMPTYTIVENKKYPVYYDPFDTADMTMTYNSWKPGLQTYYPREIHITY</sequence>
<name>A0AA87NS22_TREMD</name>
<dbReference type="Proteomes" id="UP000014634">
    <property type="component" value="Unassembled WGS sequence"/>
</dbReference>
<dbReference type="RefSeq" id="WP_016523230.1">
    <property type="nucleotide sequence ID" value="NZ_KE332517.1"/>
</dbReference>
<evidence type="ECO:0000313" key="2">
    <source>
        <dbReference type="Proteomes" id="UP000014634"/>
    </source>
</evidence>
<protein>
    <recommendedName>
        <fullName evidence="3">DUF1007 family protein</fullName>
    </recommendedName>
</protein>
<proteinExistence type="predicted"/>
<evidence type="ECO:0008006" key="3">
    <source>
        <dbReference type="Google" id="ProtNLM"/>
    </source>
</evidence>
<dbReference type="AlphaFoldDB" id="A0AA87NS22"/>
<dbReference type="Pfam" id="PF06226">
    <property type="entry name" value="DUF1007"/>
    <property type="match status" value="1"/>
</dbReference>
<accession>A0AA87NS22</accession>
<reference evidence="1 2" key="1">
    <citation type="submission" date="2013-04" db="EMBL/GenBank/DDBJ databases">
        <title>The Genome Sequence of Treponema medium ATCC 700293.</title>
        <authorList>
            <consortium name="The Broad Institute Genomics Platform"/>
            <person name="Earl A."/>
            <person name="Ward D."/>
            <person name="Feldgarden M."/>
            <person name="Gevers D."/>
            <person name="Leonetti C."/>
            <person name="Blanton J.M."/>
            <person name="Dewhirst F.E."/>
            <person name="Izard J."/>
            <person name="Walker B."/>
            <person name="Young S."/>
            <person name="Zeng Q."/>
            <person name="Gargeya S."/>
            <person name="Fitzgerald M."/>
            <person name="Haas B."/>
            <person name="Abouelleil A."/>
            <person name="Allen A.W."/>
            <person name="Alvarado L."/>
            <person name="Arachchi H.M."/>
            <person name="Berlin A.M."/>
            <person name="Chapman S.B."/>
            <person name="Gainer-Dewar J."/>
            <person name="Goldberg J."/>
            <person name="Griggs A."/>
            <person name="Gujja S."/>
            <person name="Hansen M."/>
            <person name="Howarth C."/>
            <person name="Imamovic A."/>
            <person name="Ireland A."/>
            <person name="Larimer J."/>
            <person name="McCowan C."/>
            <person name="Murphy C."/>
            <person name="Pearson M."/>
            <person name="Poon T.W."/>
            <person name="Priest M."/>
            <person name="Roberts A."/>
            <person name="Saif S."/>
            <person name="Shea T."/>
            <person name="Sisk P."/>
            <person name="Sykes S."/>
            <person name="Wortman J."/>
            <person name="Nusbaum C."/>
            <person name="Birren B."/>
        </authorList>
    </citation>
    <scope>NUCLEOTIDE SEQUENCE [LARGE SCALE GENOMIC DNA]</scope>
    <source>
        <strain evidence="1 2">ATCC 700293</strain>
    </source>
</reference>
<organism evidence="1 2">
    <name type="scientific">Treponema medium ATCC 700293</name>
    <dbReference type="NCBI Taxonomy" id="1125700"/>
    <lineage>
        <taxon>Bacteria</taxon>
        <taxon>Pseudomonadati</taxon>
        <taxon>Spirochaetota</taxon>
        <taxon>Spirochaetia</taxon>
        <taxon>Spirochaetales</taxon>
        <taxon>Treponemataceae</taxon>
        <taxon>Treponema</taxon>
    </lineage>
</organism>
<dbReference type="InterPro" id="IPR010412">
    <property type="entry name" value="DUF1007"/>
</dbReference>
<dbReference type="EMBL" id="ATFE01000008">
    <property type="protein sequence ID" value="EPF29037.1"/>
    <property type="molecule type" value="Genomic_DNA"/>
</dbReference>